<sequence length="313" mass="35002">MLSEPTKSILGEGKILQGDVVKALKSVEAESVDLVVSSPPYNIGKIYERDQPRSLEEYKVWQASVVDAVCGKIKPSGSVCWQVGSYVKEGEIYPLDIMFYDLFKKNGFKLRNRIIWRFNFGLNSDRRFSGRYETVLWFTKSDDYKFNLDPVRIPQLYPGKRHSKSKGAKAGLPSGNPRGKNPSDYWEFSAEKDFLENPVWEIPNVKANHPEKTDHPCQFPIELAERCVLALSEPGDLILDPFVGTGAAVLAAVKQSRRAVGIDRDPVFVKLARARLKQLAAGTLPVRPLGRPVSAPSTSQKVALVPEEWREAG</sequence>
<protein>
    <recommendedName>
        <fullName evidence="4">Methyltransferase</fullName>
        <ecNumber evidence="4">2.1.1.-</ecNumber>
    </recommendedName>
</protein>
<comment type="similarity">
    <text evidence="4">Belongs to the N(4)/N(6)-methyltransferase family.</text>
</comment>
<dbReference type="Gene3D" id="3.40.50.150">
    <property type="entry name" value="Vaccinia Virus protein VP39"/>
    <property type="match status" value="1"/>
</dbReference>
<keyword evidence="2" id="KW-0808">Transferase</keyword>
<accession>A0ABX7LY09</accession>
<comment type="catalytic activity">
    <reaction evidence="3">
        <text>a 2'-deoxyadenosine in DNA + S-adenosyl-L-methionine = an N(6)-methyl-2'-deoxyadenosine in DNA + S-adenosyl-L-homocysteine + H(+)</text>
        <dbReference type="Rhea" id="RHEA:15197"/>
        <dbReference type="Rhea" id="RHEA-COMP:12418"/>
        <dbReference type="Rhea" id="RHEA-COMP:12419"/>
        <dbReference type="ChEBI" id="CHEBI:15378"/>
        <dbReference type="ChEBI" id="CHEBI:57856"/>
        <dbReference type="ChEBI" id="CHEBI:59789"/>
        <dbReference type="ChEBI" id="CHEBI:90615"/>
        <dbReference type="ChEBI" id="CHEBI:90616"/>
        <dbReference type="EC" id="2.1.1.72"/>
    </reaction>
</comment>
<evidence type="ECO:0000313" key="7">
    <source>
        <dbReference type="EMBL" id="QSF55348.1"/>
    </source>
</evidence>
<keyword evidence="8" id="KW-1185">Reference proteome</keyword>
<gene>
    <name evidence="7" type="ORF">JX001_05995</name>
</gene>
<dbReference type="SUPFAM" id="SSF53335">
    <property type="entry name" value="S-adenosyl-L-methionine-dependent methyltransferases"/>
    <property type="match status" value="1"/>
</dbReference>
<feature type="region of interest" description="Disordered" evidence="5">
    <location>
        <begin position="291"/>
        <end position="313"/>
    </location>
</feature>
<reference evidence="7 8" key="1">
    <citation type="submission" date="2021-02" db="EMBL/GenBank/DDBJ databases">
        <title>Brevundimonas sp. CS1 genome sequence.</title>
        <authorList>
            <person name="Lee K."/>
            <person name="Choi Y.-J."/>
            <person name="Son H.-R."/>
        </authorList>
    </citation>
    <scope>NUCLEOTIDE SEQUENCE [LARGE SCALE GENOMIC DNA]</scope>
    <source>
        <strain evidence="7 8">CS1</strain>
    </source>
</reference>
<dbReference type="Pfam" id="PF01555">
    <property type="entry name" value="N6_N4_Mtase"/>
    <property type="match status" value="1"/>
</dbReference>
<evidence type="ECO:0000313" key="8">
    <source>
        <dbReference type="Proteomes" id="UP000662957"/>
    </source>
</evidence>
<evidence type="ECO:0000259" key="6">
    <source>
        <dbReference type="Pfam" id="PF01555"/>
    </source>
</evidence>
<name>A0ABX7LY09_9CAUL</name>
<evidence type="ECO:0000256" key="3">
    <source>
        <dbReference type="ARBA" id="ARBA00047942"/>
    </source>
</evidence>
<evidence type="ECO:0000256" key="1">
    <source>
        <dbReference type="ARBA" id="ARBA00022603"/>
    </source>
</evidence>
<feature type="domain" description="DNA methylase N-4/N-6" evidence="6">
    <location>
        <begin position="32"/>
        <end position="272"/>
    </location>
</feature>
<dbReference type="InterPro" id="IPR002941">
    <property type="entry name" value="DNA_methylase_N4/N6"/>
</dbReference>
<dbReference type="PRINTS" id="PR00508">
    <property type="entry name" value="S21N4MTFRASE"/>
</dbReference>
<dbReference type="InterPro" id="IPR029063">
    <property type="entry name" value="SAM-dependent_MTases_sf"/>
</dbReference>
<dbReference type="EMBL" id="CP070968">
    <property type="protein sequence ID" value="QSF55348.1"/>
    <property type="molecule type" value="Genomic_DNA"/>
</dbReference>
<dbReference type="Proteomes" id="UP000662957">
    <property type="component" value="Chromosome"/>
</dbReference>
<dbReference type="InterPro" id="IPR001091">
    <property type="entry name" value="RM_Methyltransferase"/>
</dbReference>
<evidence type="ECO:0000256" key="2">
    <source>
        <dbReference type="ARBA" id="ARBA00022679"/>
    </source>
</evidence>
<evidence type="ECO:0000256" key="5">
    <source>
        <dbReference type="SAM" id="MobiDB-lite"/>
    </source>
</evidence>
<proteinExistence type="inferred from homology"/>
<feature type="region of interest" description="Disordered" evidence="5">
    <location>
        <begin position="157"/>
        <end position="180"/>
    </location>
</feature>
<evidence type="ECO:0000256" key="4">
    <source>
        <dbReference type="RuleBase" id="RU362026"/>
    </source>
</evidence>
<keyword evidence="1" id="KW-0489">Methyltransferase</keyword>
<organism evidence="7 8">
    <name type="scientific">Brevundimonas fontaquae</name>
    <dbReference type="NCBI Taxonomy" id="2813778"/>
    <lineage>
        <taxon>Bacteria</taxon>
        <taxon>Pseudomonadati</taxon>
        <taxon>Pseudomonadota</taxon>
        <taxon>Alphaproteobacteria</taxon>
        <taxon>Caulobacterales</taxon>
        <taxon>Caulobacteraceae</taxon>
        <taxon>Brevundimonas</taxon>
    </lineage>
</organism>
<dbReference type="RefSeq" id="WP_205682725.1">
    <property type="nucleotide sequence ID" value="NZ_CP070968.1"/>
</dbReference>
<dbReference type="EC" id="2.1.1.-" evidence="4"/>